<evidence type="ECO:0000256" key="1">
    <source>
        <dbReference type="SAM" id="MobiDB-lite"/>
    </source>
</evidence>
<feature type="compositionally biased region" description="Low complexity" evidence="1">
    <location>
        <begin position="438"/>
        <end position="455"/>
    </location>
</feature>
<sequence>MPQPPAFTGQRRDFITARKKGYAAAVKAGTQKDFVAQVQREFFNRWDVLLPLDVERPQSELDAVDDSVPSEEYAVPVAPEEGSENYEAALKKYEEAMDEYGKFKKTLELRKGQIERRLKSDYVRDNAPAGSRKPDLHDPFLAVTVQLQGGQLAKPHLTPAPLCWKRHNPEIVDSAYKKRKETVGPDQKNVPQLFQKVLKEEWEKLSPEVRKEWESKAKEIHQEAVGAWEKAVKEGPSTRPEDRQRAINALGHFMKPILDGICAATGLSCTLIAGGPEPADAGRLNAMAIHAGATTTGNVKMNWGRSEMTVWKKVIFPSLGVWLKKCYWLTKTVVAVEECKSRALPTNFEDGEMQEVDGEDAVFTFSIDEGDVEEASGGQKKRASEEDSKAAVEAGPSTATMAAPAASQPAPRTTSPPSAPNPSDSPRLGSPSPGGHGPASPLIAPSPLRPLSPALAPLPSPIHSPTARSFSPVSPTPPSPASSAYMDISASRLSPATLPASSPSISSSSLPSDHESAGPGIPVAKGKAPARSSTSMLGTRGTKRAPRTLPSAEQKNRVKAGLAAKPSVAAGASSSPGKRKRVFVEIEKQVKRKKAANVEAADSSKSGLPEMPDLPTDVHSYARNTLSIAWSEIALKIEGFRELVELWVRFEHQEGFAGEANLGTSGRPTWVAEWIRRARSPKYLRPRDPDEVIEPFWKWWESLQPGWREFRNSRPTDKLYRVPDGDVECLRIAGQNGLASVIACLGYGAYCVEGMTVKSEADRMMMDLQWEELSSAARDVSWVLRALVSRR</sequence>
<feature type="region of interest" description="Disordered" evidence="1">
    <location>
        <begin position="594"/>
        <end position="614"/>
    </location>
</feature>
<organism evidence="2 3">
    <name type="scientific">Marasmius crinis-equi</name>
    <dbReference type="NCBI Taxonomy" id="585013"/>
    <lineage>
        <taxon>Eukaryota</taxon>
        <taxon>Fungi</taxon>
        <taxon>Dikarya</taxon>
        <taxon>Basidiomycota</taxon>
        <taxon>Agaricomycotina</taxon>
        <taxon>Agaricomycetes</taxon>
        <taxon>Agaricomycetidae</taxon>
        <taxon>Agaricales</taxon>
        <taxon>Marasmiineae</taxon>
        <taxon>Marasmiaceae</taxon>
        <taxon>Marasmius</taxon>
    </lineage>
</organism>
<feature type="compositionally biased region" description="Low complexity" evidence="1">
    <location>
        <begin position="489"/>
        <end position="511"/>
    </location>
</feature>
<dbReference type="EMBL" id="JBAHYK010000557">
    <property type="protein sequence ID" value="KAL0572994.1"/>
    <property type="molecule type" value="Genomic_DNA"/>
</dbReference>
<dbReference type="Proteomes" id="UP001465976">
    <property type="component" value="Unassembled WGS sequence"/>
</dbReference>
<feature type="compositionally biased region" description="Low complexity" evidence="1">
    <location>
        <begin position="559"/>
        <end position="576"/>
    </location>
</feature>
<evidence type="ECO:0000313" key="3">
    <source>
        <dbReference type="Proteomes" id="UP001465976"/>
    </source>
</evidence>
<feature type="compositionally biased region" description="Low complexity" evidence="1">
    <location>
        <begin position="394"/>
        <end position="431"/>
    </location>
</feature>
<gene>
    <name evidence="2" type="primary">RBT1_11</name>
    <name evidence="2" type="ORF">V5O48_008961</name>
</gene>
<evidence type="ECO:0000313" key="2">
    <source>
        <dbReference type="EMBL" id="KAL0572994.1"/>
    </source>
</evidence>
<comment type="caution">
    <text evidence="2">The sequence shown here is derived from an EMBL/GenBank/DDBJ whole genome shotgun (WGS) entry which is preliminary data.</text>
</comment>
<feature type="region of interest" description="Disordered" evidence="1">
    <location>
        <begin position="371"/>
        <end position="580"/>
    </location>
</feature>
<feature type="compositionally biased region" description="Low complexity" evidence="1">
    <location>
        <begin position="463"/>
        <end position="473"/>
    </location>
</feature>
<reference evidence="2 3" key="1">
    <citation type="submission" date="2024-02" db="EMBL/GenBank/DDBJ databases">
        <title>A draft genome for the cacao thread blight pathogen Marasmius crinis-equi.</title>
        <authorList>
            <person name="Cohen S.P."/>
            <person name="Baruah I.K."/>
            <person name="Amoako-Attah I."/>
            <person name="Bukari Y."/>
            <person name="Meinhardt L.W."/>
            <person name="Bailey B.A."/>
        </authorList>
    </citation>
    <scope>NUCLEOTIDE SEQUENCE [LARGE SCALE GENOMIC DNA]</scope>
    <source>
        <strain evidence="2 3">GH-76</strain>
    </source>
</reference>
<protein>
    <submittedName>
        <fullName evidence="2">SERTA domain-containing protein 3</fullName>
    </submittedName>
</protein>
<name>A0ABR3FCN0_9AGAR</name>
<accession>A0ABR3FCN0</accession>
<proteinExistence type="predicted"/>
<keyword evidence="3" id="KW-1185">Reference proteome</keyword>